<dbReference type="PROSITE" id="PS50293">
    <property type="entry name" value="TPR_REGION"/>
    <property type="match status" value="2"/>
</dbReference>
<gene>
    <name evidence="2" type="ORF">ENV62_05320</name>
</gene>
<dbReference type="PANTHER" id="PTHR12558:SF13">
    <property type="entry name" value="CELL DIVISION CYCLE PROTEIN 27 HOMOLOG"/>
    <property type="match status" value="1"/>
</dbReference>
<reference evidence="2" key="1">
    <citation type="journal article" date="2020" name="mSystems">
        <title>Genome- and Community-Level Interaction Insights into Carbon Utilization and Element Cycling Functions of Hydrothermarchaeota in Hydrothermal Sediment.</title>
        <authorList>
            <person name="Zhou Z."/>
            <person name="Liu Y."/>
            <person name="Xu W."/>
            <person name="Pan J."/>
            <person name="Luo Z.H."/>
            <person name="Li M."/>
        </authorList>
    </citation>
    <scope>NUCLEOTIDE SEQUENCE [LARGE SCALE GENOMIC DNA]</scope>
    <source>
        <strain evidence="2">SpSt-776</strain>
    </source>
</reference>
<dbReference type="AlphaFoldDB" id="A0A7C3SIU6"/>
<dbReference type="SUPFAM" id="SSF48452">
    <property type="entry name" value="TPR-like"/>
    <property type="match status" value="1"/>
</dbReference>
<dbReference type="SMART" id="SM00028">
    <property type="entry name" value="TPR"/>
    <property type="match status" value="3"/>
</dbReference>
<dbReference type="Pfam" id="PF13432">
    <property type="entry name" value="TPR_16"/>
    <property type="match status" value="1"/>
</dbReference>
<dbReference type="EMBL" id="DTHB01000042">
    <property type="protein sequence ID" value="HGB14640.1"/>
    <property type="molecule type" value="Genomic_DNA"/>
</dbReference>
<sequence length="138" mass="15724">MRRLSVMAILLMAWIALLWLPAGAQETRKKTEELSKQAARDYIKHGLILATENRHEQAVKSFEQAIKLDPTSAEAYSLMGSSLAKAGKYREAEQALRRAVELDPNYGEGYYYLGLFLQEQGKVREAEEAFRKARQCSR</sequence>
<evidence type="ECO:0000256" key="1">
    <source>
        <dbReference type="PROSITE-ProRule" id="PRU00339"/>
    </source>
</evidence>
<proteinExistence type="predicted"/>
<comment type="caution">
    <text evidence="2">The sequence shown here is derived from an EMBL/GenBank/DDBJ whole genome shotgun (WGS) entry which is preliminary data.</text>
</comment>
<protein>
    <submittedName>
        <fullName evidence="2">Tetratricopeptide repeat protein</fullName>
    </submittedName>
</protein>
<accession>A0A7C3SIU6</accession>
<dbReference type="InterPro" id="IPR019734">
    <property type="entry name" value="TPR_rpt"/>
</dbReference>
<evidence type="ECO:0000313" key="2">
    <source>
        <dbReference type="EMBL" id="HGB14640.1"/>
    </source>
</evidence>
<organism evidence="2">
    <name type="scientific">Desulfobacca acetoxidans</name>
    <dbReference type="NCBI Taxonomy" id="60893"/>
    <lineage>
        <taxon>Bacteria</taxon>
        <taxon>Pseudomonadati</taxon>
        <taxon>Thermodesulfobacteriota</taxon>
        <taxon>Desulfobaccia</taxon>
        <taxon>Desulfobaccales</taxon>
        <taxon>Desulfobaccaceae</taxon>
        <taxon>Desulfobacca</taxon>
    </lineage>
</organism>
<dbReference type="InterPro" id="IPR011990">
    <property type="entry name" value="TPR-like_helical_dom_sf"/>
</dbReference>
<dbReference type="PANTHER" id="PTHR12558">
    <property type="entry name" value="CELL DIVISION CYCLE 16,23,27"/>
    <property type="match status" value="1"/>
</dbReference>
<dbReference type="Gene3D" id="1.25.40.10">
    <property type="entry name" value="Tetratricopeptide repeat domain"/>
    <property type="match status" value="1"/>
</dbReference>
<dbReference type="Pfam" id="PF13181">
    <property type="entry name" value="TPR_8"/>
    <property type="match status" value="1"/>
</dbReference>
<feature type="repeat" description="TPR" evidence="1">
    <location>
        <begin position="39"/>
        <end position="72"/>
    </location>
</feature>
<feature type="repeat" description="TPR" evidence="1">
    <location>
        <begin position="73"/>
        <end position="106"/>
    </location>
</feature>
<name>A0A7C3SIU6_9BACT</name>
<keyword evidence="1" id="KW-0802">TPR repeat</keyword>
<dbReference type="PROSITE" id="PS50005">
    <property type="entry name" value="TPR"/>
    <property type="match status" value="2"/>
</dbReference>